<evidence type="ECO:0000256" key="1">
    <source>
        <dbReference type="SAM" id="MobiDB-lite"/>
    </source>
</evidence>
<evidence type="ECO:0000313" key="3">
    <source>
        <dbReference type="EMBL" id="UYQ94363.1"/>
    </source>
</evidence>
<feature type="region of interest" description="Disordered" evidence="1">
    <location>
        <begin position="153"/>
        <end position="174"/>
    </location>
</feature>
<organism evidence="3 4">
    <name type="scientific">Chitinophaga horti</name>
    <dbReference type="NCBI Taxonomy" id="2920382"/>
    <lineage>
        <taxon>Bacteria</taxon>
        <taxon>Pseudomonadati</taxon>
        <taxon>Bacteroidota</taxon>
        <taxon>Chitinophagia</taxon>
        <taxon>Chitinophagales</taxon>
        <taxon>Chitinophagaceae</taxon>
        <taxon>Chitinophaga</taxon>
    </lineage>
</organism>
<keyword evidence="2" id="KW-1133">Transmembrane helix</keyword>
<keyword evidence="2" id="KW-0472">Membrane</keyword>
<dbReference type="RefSeq" id="WP_264282270.1">
    <property type="nucleotide sequence ID" value="NZ_CP107006.1"/>
</dbReference>
<keyword evidence="2" id="KW-0812">Transmembrane</keyword>
<gene>
    <name evidence="3" type="ORF">MKQ68_04575</name>
</gene>
<evidence type="ECO:0000256" key="2">
    <source>
        <dbReference type="SAM" id="Phobius"/>
    </source>
</evidence>
<dbReference type="EMBL" id="CP107006">
    <property type="protein sequence ID" value="UYQ94363.1"/>
    <property type="molecule type" value="Genomic_DNA"/>
</dbReference>
<sequence length="174" mass="20228">MTMPTKSRILGILVVILLATNVAMLVFFVFLKPQPPQKQGKGRGGYDVAVILEKEVGFSKQQMDTYNHLREQHWEKMKPSFMAMRTAKDSFYQQLYLDGVADSVVNRYGDTIAYRQKSIDMQIFRHFQQVRGLCTDEQRPRFDSLVNQVIRKMSGPYRRDKGERPDSTHSNHKP</sequence>
<accession>A0ABY6J444</accession>
<name>A0ABY6J444_9BACT</name>
<proteinExistence type="predicted"/>
<feature type="compositionally biased region" description="Basic and acidic residues" evidence="1">
    <location>
        <begin position="157"/>
        <end position="174"/>
    </location>
</feature>
<dbReference type="Proteomes" id="UP001162741">
    <property type="component" value="Chromosome"/>
</dbReference>
<keyword evidence="4" id="KW-1185">Reference proteome</keyword>
<reference evidence="3" key="1">
    <citation type="submission" date="2022-10" db="EMBL/GenBank/DDBJ databases">
        <title>Chitinophaga sp. nov., isolated from soil.</title>
        <authorList>
            <person name="Jeon C.O."/>
        </authorList>
    </citation>
    <scope>NUCLEOTIDE SEQUENCE</scope>
    <source>
        <strain evidence="3">R8</strain>
    </source>
</reference>
<evidence type="ECO:0008006" key="5">
    <source>
        <dbReference type="Google" id="ProtNLM"/>
    </source>
</evidence>
<feature type="transmembrane region" description="Helical" evidence="2">
    <location>
        <begin position="9"/>
        <end position="31"/>
    </location>
</feature>
<evidence type="ECO:0000313" key="4">
    <source>
        <dbReference type="Proteomes" id="UP001162741"/>
    </source>
</evidence>
<protein>
    <recommendedName>
        <fullName evidence="5">Periplasmic heavy metal sensor</fullName>
    </recommendedName>
</protein>
<dbReference type="Gene3D" id="1.20.120.1490">
    <property type="match status" value="1"/>
</dbReference>